<dbReference type="PROSITE" id="PS51375">
    <property type="entry name" value="PPR"/>
    <property type="match status" value="5"/>
</dbReference>
<evidence type="ECO:0000259" key="3">
    <source>
        <dbReference type="Pfam" id="PF07727"/>
    </source>
</evidence>
<protein>
    <submittedName>
        <fullName evidence="4">Reverse transcriptase RNA-dependent DNA polymerase</fullName>
    </submittedName>
</protein>
<evidence type="ECO:0000256" key="2">
    <source>
        <dbReference type="PROSITE-ProRule" id="PRU00708"/>
    </source>
</evidence>
<keyword evidence="4" id="KW-0808">Transferase</keyword>
<dbReference type="EMBL" id="JAEFBK010000006">
    <property type="protein sequence ID" value="KAG7594698.1"/>
    <property type="molecule type" value="Genomic_DNA"/>
</dbReference>
<feature type="repeat" description="PPR" evidence="2">
    <location>
        <begin position="583"/>
        <end position="613"/>
    </location>
</feature>
<dbReference type="GO" id="GO:0003723">
    <property type="term" value="F:RNA binding"/>
    <property type="evidence" value="ECO:0007669"/>
    <property type="project" value="InterPro"/>
</dbReference>
<dbReference type="GO" id="GO:0009451">
    <property type="term" value="P:RNA modification"/>
    <property type="evidence" value="ECO:0007669"/>
    <property type="project" value="InterPro"/>
</dbReference>
<dbReference type="CDD" id="cd09272">
    <property type="entry name" value="RNase_HI_RT_Ty1"/>
    <property type="match status" value="1"/>
</dbReference>
<feature type="repeat" description="PPR" evidence="2">
    <location>
        <begin position="416"/>
        <end position="446"/>
    </location>
</feature>
<dbReference type="Pfam" id="PF01535">
    <property type="entry name" value="PPR"/>
    <property type="match status" value="2"/>
</dbReference>
<dbReference type="Pfam" id="PF07727">
    <property type="entry name" value="RVT_2"/>
    <property type="match status" value="1"/>
</dbReference>
<evidence type="ECO:0000313" key="5">
    <source>
        <dbReference type="Proteomes" id="UP000694240"/>
    </source>
</evidence>
<dbReference type="FunFam" id="1.25.40.10:FF:000344">
    <property type="entry name" value="Pentatricopeptide repeat-containing protein"/>
    <property type="match status" value="1"/>
</dbReference>
<sequence>MHSPYTGSEEVIVGNGDGLQITNTGSLSLPHSYHILSLYNVFRVPAIARNLISVVDRGCDLLQLDVNNAFLQSKLDEDIYIAQPASFVDHDKPEYVCQLGKALYGLKQAARACNNNLNLHALSDASWAGDHDGYSSTGAYIVYIGSHPIVWSSKKQKMVARSSTEAEYQSVADTAAEFSWVLKTLLDLPLQFLHLKQIHCLVLTSPIFYTRRDLFLSRLLRRCTAASQFRYARRLLCQIQTPSIQLWDSLVGHFSGGVTLNRRLSFLSYRQMRRNGVVPSRHTFPPLLKAVFKLRDANPFQFHAHILKFGFDSDLFVRNSLISGYSNCGLFEFGSRVFDGTEDKDVVSWTAMIDGFVRNDSSLEAMTYFVEMKRSGVAANEMTVVSVLKATGKAEDVRFGRSIHGFYLEAGRVRCDVFIGSSLVDMYGKCGCYDDAQKVFDEMPSRNVVTWTALIAGYVQGRCFEKGMLVFEEMLKSDVAPNEKTLSSVLSACAHVGALHRGRRVHCYMIKNSIEINTTVGTTLIDLYAKCGCLEEAILVVERLREKNVYTWTAMINGFAAHGYAIGAVDLFHAMLSSHVSPNEVTFIAVLSACAHGGLVEEGQRLFLSMKERFNLEPNADHYACMVDLFGRKGLLEEAKALIERMPMEPTNVVWGALFGSCLIHKDYELGKYAASRVIKLQPSHSGRYTLLATLYSESQNWDDVARVRKQMKDQQVVKSPGCSWIEVKDSRQRRGANEIAR</sequence>
<accession>A0A8T2C3M7</accession>
<dbReference type="InterPro" id="IPR046960">
    <property type="entry name" value="PPR_At4g14850-like_plant"/>
</dbReference>
<dbReference type="Pfam" id="PF20431">
    <property type="entry name" value="E_motif"/>
    <property type="match status" value="1"/>
</dbReference>
<evidence type="ECO:0000256" key="1">
    <source>
        <dbReference type="ARBA" id="ARBA00022737"/>
    </source>
</evidence>
<reference evidence="4 5" key="1">
    <citation type="submission" date="2020-12" db="EMBL/GenBank/DDBJ databases">
        <title>Concerted genomic and epigenomic changes stabilize Arabidopsis allopolyploids.</title>
        <authorList>
            <person name="Chen Z."/>
        </authorList>
    </citation>
    <scope>NUCLEOTIDE SEQUENCE [LARGE SCALE GENOMIC DNA]</scope>
    <source>
        <strain evidence="4">Allo738</strain>
        <tissue evidence="4">Leaf</tissue>
    </source>
</reference>
<keyword evidence="4" id="KW-0695">RNA-directed DNA polymerase</keyword>
<dbReference type="Proteomes" id="UP000694240">
    <property type="component" value="Chromosome 6"/>
</dbReference>
<keyword evidence="5" id="KW-1185">Reference proteome</keyword>
<feature type="domain" description="Reverse transcriptase Ty1/copia-type" evidence="3">
    <location>
        <begin position="57"/>
        <end position="151"/>
    </location>
</feature>
<name>A0A8T2C3M7_9BRAS</name>
<keyword evidence="4" id="KW-0548">Nucleotidyltransferase</keyword>
<proteinExistence type="predicted"/>
<feature type="repeat" description="PPR" evidence="2">
    <location>
        <begin position="345"/>
        <end position="379"/>
    </location>
</feature>
<dbReference type="GO" id="GO:0003964">
    <property type="term" value="F:RNA-directed DNA polymerase activity"/>
    <property type="evidence" value="ECO:0007669"/>
    <property type="project" value="UniProtKB-KW"/>
</dbReference>
<gene>
    <name evidence="4" type="ORF">ISN45_Aa01g034400</name>
</gene>
<dbReference type="Pfam" id="PF13041">
    <property type="entry name" value="PPR_2"/>
    <property type="match status" value="3"/>
</dbReference>
<dbReference type="FunFam" id="1.25.40.10:FF:000090">
    <property type="entry name" value="Pentatricopeptide repeat-containing protein, chloroplastic"/>
    <property type="match status" value="1"/>
</dbReference>
<dbReference type="PANTHER" id="PTHR47926:SF463">
    <property type="entry name" value="PENTATRICOPEPTIDE REPEAT-CONTAINING PROTEIN"/>
    <property type="match status" value="1"/>
</dbReference>
<comment type="caution">
    <text evidence="4">The sequence shown here is derived from an EMBL/GenBank/DDBJ whole genome shotgun (WGS) entry which is preliminary data.</text>
</comment>
<dbReference type="NCBIfam" id="TIGR00756">
    <property type="entry name" value="PPR"/>
    <property type="match status" value="3"/>
</dbReference>
<keyword evidence="1" id="KW-0677">Repeat</keyword>
<feature type="repeat" description="PPR" evidence="2">
    <location>
        <begin position="548"/>
        <end position="582"/>
    </location>
</feature>
<dbReference type="InterPro" id="IPR046848">
    <property type="entry name" value="E_motif"/>
</dbReference>
<dbReference type="PANTHER" id="PTHR47926">
    <property type="entry name" value="PENTATRICOPEPTIDE REPEAT-CONTAINING PROTEIN"/>
    <property type="match status" value="1"/>
</dbReference>
<dbReference type="InterPro" id="IPR013103">
    <property type="entry name" value="RVT_2"/>
</dbReference>
<feature type="repeat" description="PPR" evidence="2">
    <location>
        <begin position="447"/>
        <end position="481"/>
    </location>
</feature>
<organism evidence="4 5">
    <name type="scientific">Arabidopsis thaliana x Arabidopsis arenosa</name>
    <dbReference type="NCBI Taxonomy" id="1240361"/>
    <lineage>
        <taxon>Eukaryota</taxon>
        <taxon>Viridiplantae</taxon>
        <taxon>Streptophyta</taxon>
        <taxon>Embryophyta</taxon>
        <taxon>Tracheophyta</taxon>
        <taxon>Spermatophyta</taxon>
        <taxon>Magnoliopsida</taxon>
        <taxon>eudicotyledons</taxon>
        <taxon>Gunneridae</taxon>
        <taxon>Pentapetalae</taxon>
        <taxon>rosids</taxon>
        <taxon>malvids</taxon>
        <taxon>Brassicales</taxon>
        <taxon>Brassicaceae</taxon>
        <taxon>Camelineae</taxon>
        <taxon>Arabidopsis</taxon>
    </lineage>
</organism>
<evidence type="ECO:0000313" key="4">
    <source>
        <dbReference type="EMBL" id="KAG7594698.1"/>
    </source>
</evidence>
<dbReference type="AlphaFoldDB" id="A0A8T2C3M7"/>
<dbReference type="InterPro" id="IPR002885">
    <property type="entry name" value="PPR_rpt"/>
</dbReference>
<dbReference type="FunFam" id="1.25.40.10:FF:000517">
    <property type="entry name" value="Pentatricopeptide repeat-containing protein At1g50270"/>
    <property type="match status" value="1"/>
</dbReference>